<organism evidence="6">
    <name type="scientific">Petromyces alliaceus</name>
    <name type="common">Aspergillus alliaceus</name>
    <dbReference type="NCBI Taxonomy" id="209559"/>
    <lineage>
        <taxon>Eukaryota</taxon>
        <taxon>Fungi</taxon>
        <taxon>Dikarya</taxon>
        <taxon>Ascomycota</taxon>
        <taxon>Pezizomycotina</taxon>
        <taxon>Eurotiomycetes</taxon>
        <taxon>Eurotiomycetidae</taxon>
        <taxon>Eurotiales</taxon>
        <taxon>Aspergillaceae</taxon>
        <taxon>Aspergillus</taxon>
        <taxon>Aspergillus subgen. Circumdati</taxon>
    </lineage>
</organism>
<dbReference type="Pfam" id="PF00484">
    <property type="entry name" value="Pro_CA"/>
    <property type="match status" value="1"/>
</dbReference>
<proteinExistence type="inferred from homology"/>
<dbReference type="InterPro" id="IPR036874">
    <property type="entry name" value="Carbonic_anhydrase_sf"/>
</dbReference>
<feature type="binding site" evidence="4">
    <location>
        <position position="44"/>
    </location>
    <ligand>
        <name>Zn(2+)</name>
        <dbReference type="ChEBI" id="CHEBI:29105"/>
    </ligand>
</feature>
<dbReference type="Proteomes" id="UP000326877">
    <property type="component" value="Unassembled WGS sequence"/>
</dbReference>
<evidence type="ECO:0000313" key="6">
    <source>
        <dbReference type="EMBL" id="KAE8393520.1"/>
    </source>
</evidence>
<feature type="binding site" evidence="4">
    <location>
        <position position="96"/>
    </location>
    <ligand>
        <name>Zn(2+)</name>
        <dbReference type="ChEBI" id="CHEBI:29105"/>
    </ligand>
</feature>
<evidence type="ECO:0000256" key="4">
    <source>
        <dbReference type="PIRSR" id="PIRSR601765-1"/>
    </source>
</evidence>
<sequence>MADRRFEELLERNRRSLGNYQAPPLLQNIVEMKPESGAICIITCADARVNPDEFLGLTRGEALVIRNAGGRAADALRSLEVMGSIAPIDLIVVVHHTDCGGLFTNDDEIRSKLCDRAPAHASTITDKWFGTFQSIGLDESIREDVEAIRQWPFLPVEAQVVGYAYELETGSLRKVVPGKDLRK</sequence>
<dbReference type="CDD" id="cd03379">
    <property type="entry name" value="beta_CA_cladeD"/>
    <property type="match status" value="1"/>
</dbReference>
<gene>
    <name evidence="6" type="ORF">BDV23DRAFT_180583</name>
</gene>
<dbReference type="SMART" id="SM00947">
    <property type="entry name" value="Pro_CA"/>
    <property type="match status" value="1"/>
</dbReference>
<comment type="similarity">
    <text evidence="1 5">Belongs to the beta-class carbonic anhydrase family.</text>
</comment>
<dbReference type="GO" id="GO:0008270">
    <property type="term" value="F:zinc ion binding"/>
    <property type="evidence" value="ECO:0007669"/>
    <property type="project" value="UniProtKB-UniRule"/>
</dbReference>
<evidence type="ECO:0000256" key="1">
    <source>
        <dbReference type="ARBA" id="ARBA00006217"/>
    </source>
</evidence>
<dbReference type="PANTHER" id="PTHR43175:SF3">
    <property type="entry name" value="CARBON DISULFIDE HYDROLASE"/>
    <property type="match status" value="1"/>
</dbReference>
<dbReference type="GO" id="GO:0004089">
    <property type="term" value="F:carbonate dehydratase activity"/>
    <property type="evidence" value="ECO:0007669"/>
    <property type="project" value="UniProtKB-UniRule"/>
</dbReference>
<keyword evidence="5" id="KW-0456">Lyase</keyword>
<comment type="catalytic activity">
    <reaction evidence="5">
        <text>hydrogencarbonate + H(+) = CO2 + H2O</text>
        <dbReference type="Rhea" id="RHEA:10748"/>
        <dbReference type="ChEBI" id="CHEBI:15377"/>
        <dbReference type="ChEBI" id="CHEBI:15378"/>
        <dbReference type="ChEBI" id="CHEBI:16526"/>
        <dbReference type="ChEBI" id="CHEBI:17544"/>
        <dbReference type="EC" id="4.2.1.1"/>
    </reaction>
</comment>
<keyword evidence="3 4" id="KW-0862">Zinc</keyword>
<evidence type="ECO:0000256" key="2">
    <source>
        <dbReference type="ARBA" id="ARBA00022723"/>
    </source>
</evidence>
<protein>
    <recommendedName>
        <fullName evidence="5">Carbonic anhydrase</fullName>
        <ecNumber evidence="5">4.2.1.1</ecNumber>
    </recommendedName>
    <alternativeName>
        <fullName evidence="5">Carbonate dehydratase</fullName>
    </alternativeName>
</protein>
<evidence type="ECO:0000256" key="5">
    <source>
        <dbReference type="RuleBase" id="RU003956"/>
    </source>
</evidence>
<keyword evidence="2 4" id="KW-0479">Metal-binding</keyword>
<dbReference type="InterPro" id="IPR001765">
    <property type="entry name" value="Carbonic_anhydrase"/>
</dbReference>
<dbReference type="SUPFAM" id="SSF53056">
    <property type="entry name" value="beta-carbonic anhydrase, cab"/>
    <property type="match status" value="1"/>
</dbReference>
<feature type="binding site" evidence="4">
    <location>
        <position position="99"/>
    </location>
    <ligand>
        <name>Zn(2+)</name>
        <dbReference type="ChEBI" id="CHEBI:29105"/>
    </ligand>
</feature>
<comment type="function">
    <text evidence="5">Reversible hydration of carbon dioxide.</text>
</comment>
<dbReference type="PANTHER" id="PTHR43175">
    <property type="entry name" value="CARBONIC ANHYDRASE"/>
    <property type="match status" value="1"/>
</dbReference>
<dbReference type="OrthoDB" id="10248475at2759"/>
<evidence type="ECO:0000256" key="3">
    <source>
        <dbReference type="ARBA" id="ARBA00022833"/>
    </source>
</evidence>
<reference evidence="6" key="1">
    <citation type="submission" date="2019-04" db="EMBL/GenBank/DDBJ databases">
        <title>Friends and foes A comparative genomics studyof 23 Aspergillus species from section Flavi.</title>
        <authorList>
            <consortium name="DOE Joint Genome Institute"/>
            <person name="Kjaerbolling I."/>
            <person name="Vesth T."/>
            <person name="Frisvad J.C."/>
            <person name="Nybo J.L."/>
            <person name="Theobald S."/>
            <person name="Kildgaard S."/>
            <person name="Isbrandt T."/>
            <person name="Kuo A."/>
            <person name="Sato A."/>
            <person name="Lyhne E.K."/>
            <person name="Kogle M.E."/>
            <person name="Wiebenga A."/>
            <person name="Kun R.S."/>
            <person name="Lubbers R.J."/>
            <person name="Makela M.R."/>
            <person name="Barry K."/>
            <person name="Chovatia M."/>
            <person name="Clum A."/>
            <person name="Daum C."/>
            <person name="Haridas S."/>
            <person name="He G."/>
            <person name="LaButti K."/>
            <person name="Lipzen A."/>
            <person name="Mondo S."/>
            <person name="Riley R."/>
            <person name="Salamov A."/>
            <person name="Simmons B.A."/>
            <person name="Magnuson J.K."/>
            <person name="Henrissat B."/>
            <person name="Mortensen U.H."/>
            <person name="Larsen T.O."/>
            <person name="Devries R.P."/>
            <person name="Grigoriev I.V."/>
            <person name="Machida M."/>
            <person name="Baker S.E."/>
            <person name="Andersen M.R."/>
        </authorList>
    </citation>
    <scope>NUCLEOTIDE SEQUENCE [LARGE SCALE GENOMIC DNA]</scope>
    <source>
        <strain evidence="6">IBT 14317</strain>
    </source>
</reference>
<dbReference type="Gene3D" id="3.40.1050.10">
    <property type="entry name" value="Carbonic anhydrase"/>
    <property type="match status" value="1"/>
</dbReference>
<feature type="binding site" evidence="4">
    <location>
        <position position="46"/>
    </location>
    <ligand>
        <name>Zn(2+)</name>
        <dbReference type="ChEBI" id="CHEBI:29105"/>
    </ligand>
</feature>
<dbReference type="EMBL" id="ML735229">
    <property type="protein sequence ID" value="KAE8393520.1"/>
    <property type="molecule type" value="Genomic_DNA"/>
</dbReference>
<dbReference type="EC" id="4.2.1.1" evidence="5"/>
<accession>A0A5N7CH60</accession>
<comment type="cofactor">
    <cofactor evidence="4">
        <name>Zn(2+)</name>
        <dbReference type="ChEBI" id="CHEBI:29105"/>
    </cofactor>
    <text evidence="4">Binds 1 zinc ion per subunit.</text>
</comment>
<dbReference type="AlphaFoldDB" id="A0A5N7CH60"/>
<name>A0A5N7CH60_PETAA</name>